<evidence type="ECO:0000256" key="3">
    <source>
        <dbReference type="ARBA" id="ARBA00023163"/>
    </source>
</evidence>
<dbReference type="GO" id="GO:0006355">
    <property type="term" value="P:regulation of DNA-templated transcription"/>
    <property type="evidence" value="ECO:0007669"/>
    <property type="project" value="UniProtKB-ARBA"/>
</dbReference>
<dbReference type="Gene3D" id="1.10.10.10">
    <property type="entry name" value="Winged helix-like DNA-binding domain superfamily/Winged helix DNA-binding domain"/>
    <property type="match status" value="1"/>
</dbReference>
<evidence type="ECO:0000313" key="8">
    <source>
        <dbReference type="Proteomes" id="UP000037088"/>
    </source>
</evidence>
<dbReference type="PROSITE" id="PS50956">
    <property type="entry name" value="HTH_ASNC_2"/>
    <property type="match status" value="1"/>
</dbReference>
<dbReference type="InterPro" id="IPR019888">
    <property type="entry name" value="Tscrpt_reg_AsnC-like"/>
</dbReference>
<dbReference type="EMBL" id="JRXF01000005">
    <property type="protein sequence ID" value="KOC94548.1"/>
    <property type="molecule type" value="Genomic_DNA"/>
</dbReference>
<dbReference type="SUPFAM" id="SSF54909">
    <property type="entry name" value="Dimeric alpha+beta barrel"/>
    <property type="match status" value="1"/>
</dbReference>
<name>A0A0L7TGL6_9GAMM</name>
<dbReference type="AlphaFoldDB" id="A0A0L7TGL6"/>
<sequence>MNLDLTDRKILNALQRDGRMQNIDLAREVGLSPSPCLRRVKQLEQSGVIKGYVALIDGAKVQRNVTIFTRVWLTRQDAETVDHFAAEIMKLPEVVECHLMAGECDYLLRVITASLDDYRQLQINHLTRIRGVSSIKTDIPMQCYKQTTELPLL</sequence>
<dbReference type="PRINTS" id="PR00033">
    <property type="entry name" value="HTHASNC"/>
</dbReference>
<proteinExistence type="predicted"/>
<dbReference type="Gene3D" id="3.30.70.920">
    <property type="match status" value="1"/>
</dbReference>
<dbReference type="FunFam" id="1.10.10.10:FF:000186">
    <property type="entry name" value="AsnC family transcriptional regulator"/>
    <property type="match status" value="1"/>
</dbReference>
<protein>
    <submittedName>
        <fullName evidence="6">AsnC family transcriptional regulator</fullName>
    </submittedName>
</protein>
<dbReference type="OrthoDB" id="166264at2"/>
<dbReference type="STRING" id="1560201.NG42_04935"/>
<accession>A0A0L7TGL6</accession>
<dbReference type="InterPro" id="IPR000485">
    <property type="entry name" value="AsnC-type_HTH_dom"/>
</dbReference>
<dbReference type="InterPro" id="IPR011991">
    <property type="entry name" value="ArsR-like_HTH"/>
</dbReference>
<keyword evidence="1" id="KW-0805">Transcription regulation</keyword>
<dbReference type="EMBL" id="JRXE01000005">
    <property type="protein sequence ID" value="KOC91640.1"/>
    <property type="molecule type" value="Genomic_DNA"/>
</dbReference>
<dbReference type="GO" id="GO:0043565">
    <property type="term" value="F:sequence-specific DNA binding"/>
    <property type="evidence" value="ECO:0007669"/>
    <property type="project" value="InterPro"/>
</dbReference>
<evidence type="ECO:0000313" key="7">
    <source>
        <dbReference type="Proteomes" id="UP000036851"/>
    </source>
</evidence>
<keyword evidence="2" id="KW-0238">DNA-binding</keyword>
<dbReference type="InterPro" id="IPR036388">
    <property type="entry name" value="WH-like_DNA-bd_sf"/>
</dbReference>
<dbReference type="GO" id="GO:0043200">
    <property type="term" value="P:response to amino acid"/>
    <property type="evidence" value="ECO:0007669"/>
    <property type="project" value="TreeGrafter"/>
</dbReference>
<evidence type="ECO:0000256" key="2">
    <source>
        <dbReference type="ARBA" id="ARBA00023125"/>
    </source>
</evidence>
<dbReference type="InterPro" id="IPR019887">
    <property type="entry name" value="Tscrpt_reg_AsnC/Lrp_C"/>
</dbReference>
<dbReference type="InterPro" id="IPR036390">
    <property type="entry name" value="WH_DNA-bd_sf"/>
</dbReference>
<dbReference type="SMART" id="SM00344">
    <property type="entry name" value="HTH_ASNC"/>
    <property type="match status" value="1"/>
</dbReference>
<gene>
    <name evidence="5" type="ORF">NG42_04935</name>
    <name evidence="6" type="ORF">NG43_04570</name>
</gene>
<evidence type="ECO:0000313" key="6">
    <source>
        <dbReference type="EMBL" id="KOC94548.1"/>
    </source>
</evidence>
<evidence type="ECO:0000259" key="4">
    <source>
        <dbReference type="PROSITE" id="PS50956"/>
    </source>
</evidence>
<dbReference type="Proteomes" id="UP000036851">
    <property type="component" value="Unassembled WGS sequence"/>
</dbReference>
<dbReference type="RefSeq" id="WP_052898203.1">
    <property type="nucleotide sequence ID" value="NZ_JRXE01000005.1"/>
</dbReference>
<dbReference type="PATRIC" id="fig|1560201.3.peg.1063"/>
<dbReference type="PANTHER" id="PTHR30154">
    <property type="entry name" value="LEUCINE-RESPONSIVE REGULATORY PROTEIN"/>
    <property type="match status" value="1"/>
</dbReference>
<dbReference type="CDD" id="cd00090">
    <property type="entry name" value="HTH_ARSR"/>
    <property type="match status" value="1"/>
</dbReference>
<dbReference type="Proteomes" id="UP000037088">
    <property type="component" value="Unassembled WGS sequence"/>
</dbReference>
<keyword evidence="3" id="KW-0804">Transcription</keyword>
<dbReference type="SUPFAM" id="SSF46785">
    <property type="entry name" value="Winged helix' DNA-binding domain"/>
    <property type="match status" value="1"/>
</dbReference>
<comment type="caution">
    <text evidence="6">The sequence shown here is derived from an EMBL/GenBank/DDBJ whole genome shotgun (WGS) entry which is preliminary data.</text>
</comment>
<evidence type="ECO:0000256" key="1">
    <source>
        <dbReference type="ARBA" id="ARBA00023015"/>
    </source>
</evidence>
<evidence type="ECO:0000313" key="5">
    <source>
        <dbReference type="EMBL" id="KOC91640.1"/>
    </source>
</evidence>
<feature type="domain" description="HTH asnC-type" evidence="4">
    <location>
        <begin position="3"/>
        <end position="66"/>
    </location>
</feature>
<dbReference type="GO" id="GO:0005829">
    <property type="term" value="C:cytosol"/>
    <property type="evidence" value="ECO:0007669"/>
    <property type="project" value="TreeGrafter"/>
</dbReference>
<organism evidence="6 7">
    <name type="scientific">Winslowiella iniecta</name>
    <dbReference type="NCBI Taxonomy" id="1560201"/>
    <lineage>
        <taxon>Bacteria</taxon>
        <taxon>Pseudomonadati</taxon>
        <taxon>Pseudomonadota</taxon>
        <taxon>Gammaproteobacteria</taxon>
        <taxon>Enterobacterales</taxon>
        <taxon>Erwiniaceae</taxon>
        <taxon>Winslowiella</taxon>
    </lineage>
</organism>
<dbReference type="Pfam" id="PF13412">
    <property type="entry name" value="HTH_24"/>
    <property type="match status" value="1"/>
</dbReference>
<reference evidence="7 8" key="1">
    <citation type="journal article" date="2015" name="Int. J. Syst. Evol. Microbiol.">
        <title>Erwinia iniecta sp. nov., isolated from Russian wheat aphids (Diuraphis noxia).</title>
        <authorList>
            <person name="Campillo T."/>
            <person name="Luna E."/>
            <person name="Portier P."/>
            <person name="Fischer-Le Saux M."/>
            <person name="Lapitan N."/>
            <person name="Tisserat N.A."/>
            <person name="Leach J.E."/>
        </authorList>
    </citation>
    <scope>NUCLEOTIDE SEQUENCE [LARGE SCALE GENOMIC DNA]</scope>
    <source>
        <strain evidence="5 8">B120</strain>
        <strain evidence="6 7">B149</strain>
    </source>
</reference>
<keyword evidence="8" id="KW-1185">Reference proteome</keyword>
<dbReference type="PANTHER" id="PTHR30154:SF34">
    <property type="entry name" value="TRANSCRIPTIONAL REGULATOR AZLB"/>
    <property type="match status" value="1"/>
</dbReference>
<dbReference type="InterPro" id="IPR011008">
    <property type="entry name" value="Dimeric_a/b-barrel"/>
</dbReference>
<dbReference type="Pfam" id="PF01037">
    <property type="entry name" value="AsnC_trans_reg"/>
    <property type="match status" value="1"/>
</dbReference>